<protein>
    <submittedName>
        <fullName evidence="1">Uncharacterized protein</fullName>
    </submittedName>
</protein>
<evidence type="ECO:0000313" key="1">
    <source>
        <dbReference type="EMBL" id="NHN54588.1"/>
    </source>
</evidence>
<comment type="caution">
    <text evidence="1">The sequence shown here is derived from an EMBL/GenBank/DDBJ whole genome shotgun (WGS) entry which is preliminary data.</text>
</comment>
<gene>
    <name evidence="1" type="ORF">G9U51_02185</name>
</gene>
<evidence type="ECO:0000313" key="2">
    <source>
        <dbReference type="Proteomes" id="UP000744769"/>
    </source>
</evidence>
<sequence>MKGKVSSASRLSGTPAVQRIVDRARQAARDTAARMPRADQPTPLRAADLSGVRLTDLLTDGAVARRARRMARSLGLARTVDDTGAWAALGGLAALLRVVDDGGRRSVVVDTAGPRSTFSRWAEQAGFAPVHFDVMRPDVVGEQVPRAGVDMVARLHPHSTQPETVDEDLTRASWALRRGGLLSVTMRLGPADEGGVGLADLRSIIARAGEQGLSVVGDLDIRDGARHRSAHRADASYGLALLTFRRR</sequence>
<reference evidence="1" key="1">
    <citation type="submission" date="2020-03" db="EMBL/GenBank/DDBJ databases">
        <title>Draft sequencing of Calidifontibacter sp. DB0510.</title>
        <authorList>
            <person name="Kim D.-U."/>
        </authorList>
    </citation>
    <scope>NUCLEOTIDE SEQUENCE</scope>
    <source>
        <strain evidence="1">DB0510</strain>
    </source>
</reference>
<organism evidence="1 2">
    <name type="scientific">Metallococcus carri</name>
    <dbReference type="NCBI Taxonomy" id="1656884"/>
    <lineage>
        <taxon>Bacteria</taxon>
        <taxon>Bacillati</taxon>
        <taxon>Actinomycetota</taxon>
        <taxon>Actinomycetes</taxon>
        <taxon>Micrococcales</taxon>
        <taxon>Dermacoccaceae</taxon>
        <taxon>Metallococcus</taxon>
    </lineage>
</organism>
<proteinExistence type="predicted"/>
<dbReference type="RefSeq" id="WP_166192390.1">
    <property type="nucleotide sequence ID" value="NZ_JAAOIV010000001.1"/>
</dbReference>
<name>A0A967EG35_9MICO</name>
<dbReference type="Proteomes" id="UP000744769">
    <property type="component" value="Unassembled WGS sequence"/>
</dbReference>
<keyword evidence="2" id="KW-1185">Reference proteome</keyword>
<dbReference type="EMBL" id="JAAOIV010000001">
    <property type="protein sequence ID" value="NHN54588.1"/>
    <property type="molecule type" value="Genomic_DNA"/>
</dbReference>
<accession>A0A967EG35</accession>
<dbReference type="AlphaFoldDB" id="A0A967EG35"/>